<keyword evidence="2 3" id="KW-0371">Homeobox</keyword>
<keyword evidence="2 3" id="KW-0238">DNA-binding</keyword>
<dbReference type="Proteomes" id="UP000440578">
    <property type="component" value="Unassembled WGS sequence"/>
</dbReference>
<reference evidence="5 6" key="1">
    <citation type="submission" date="2019-07" db="EMBL/GenBank/DDBJ databases">
        <title>Draft genome assembly of a fouling barnacle, Amphibalanus amphitrite (Darwin, 1854): The first reference genome for Thecostraca.</title>
        <authorList>
            <person name="Kim W."/>
        </authorList>
    </citation>
    <scope>NUCLEOTIDE SEQUENCE [LARGE SCALE GENOMIC DNA]</scope>
    <source>
        <strain evidence="5">SNU_AA5</strain>
        <tissue evidence="5">Soma without cirri and trophi</tissue>
    </source>
</reference>
<protein>
    <submittedName>
        <fullName evidence="5">Homeobox protein orthopedia</fullName>
    </submittedName>
</protein>
<dbReference type="PROSITE" id="PS50071">
    <property type="entry name" value="HOMEOBOX_2"/>
    <property type="match status" value="1"/>
</dbReference>
<dbReference type="InterPro" id="IPR009057">
    <property type="entry name" value="Homeodomain-like_sf"/>
</dbReference>
<evidence type="ECO:0000256" key="3">
    <source>
        <dbReference type="RuleBase" id="RU000682"/>
    </source>
</evidence>
<gene>
    <name evidence="5" type="primary">Otp</name>
    <name evidence="5" type="ORF">FJT64_008599</name>
</gene>
<dbReference type="AlphaFoldDB" id="A0A6A4VWA7"/>
<comment type="subcellular location">
    <subcellularLocation>
        <location evidence="1 2 3">Nucleus</location>
    </subcellularLocation>
</comment>
<evidence type="ECO:0000256" key="2">
    <source>
        <dbReference type="PROSITE-ProRule" id="PRU00108"/>
    </source>
</evidence>
<comment type="caution">
    <text evidence="5">The sequence shown here is derived from an EMBL/GenBank/DDBJ whole genome shotgun (WGS) entry which is preliminary data.</text>
</comment>
<accession>A0A6A4VWA7</accession>
<dbReference type="CDD" id="cd00086">
    <property type="entry name" value="homeodomain"/>
    <property type="match status" value="1"/>
</dbReference>
<evidence type="ECO:0000259" key="4">
    <source>
        <dbReference type="PROSITE" id="PS50071"/>
    </source>
</evidence>
<sequence>MLVNSAKSGMQLNPTSGQLIGGLNSLDDLGSTLESRVTLTEGQAPTSGQKQKRHRTRFTPAQLSALESHFARTHYPDVFLREEIASRTGLTEARVQLRASSLLLACCSSMYCFKFDA</sequence>
<organism evidence="5 6">
    <name type="scientific">Amphibalanus amphitrite</name>
    <name type="common">Striped barnacle</name>
    <name type="synonym">Balanus amphitrite</name>
    <dbReference type="NCBI Taxonomy" id="1232801"/>
    <lineage>
        <taxon>Eukaryota</taxon>
        <taxon>Metazoa</taxon>
        <taxon>Ecdysozoa</taxon>
        <taxon>Arthropoda</taxon>
        <taxon>Crustacea</taxon>
        <taxon>Multicrustacea</taxon>
        <taxon>Cirripedia</taxon>
        <taxon>Thoracica</taxon>
        <taxon>Thoracicalcarea</taxon>
        <taxon>Balanomorpha</taxon>
        <taxon>Balanoidea</taxon>
        <taxon>Balanidae</taxon>
        <taxon>Amphibalaninae</taxon>
        <taxon>Amphibalanus</taxon>
    </lineage>
</organism>
<dbReference type="EMBL" id="VIIS01001732">
    <property type="protein sequence ID" value="KAF0293651.1"/>
    <property type="molecule type" value="Genomic_DNA"/>
</dbReference>
<keyword evidence="2 3" id="KW-0539">Nucleus</keyword>
<dbReference type="SUPFAM" id="SSF46689">
    <property type="entry name" value="Homeodomain-like"/>
    <property type="match status" value="1"/>
</dbReference>
<evidence type="ECO:0000313" key="5">
    <source>
        <dbReference type="EMBL" id="KAF0293651.1"/>
    </source>
</evidence>
<dbReference type="SMART" id="SM00389">
    <property type="entry name" value="HOX"/>
    <property type="match status" value="1"/>
</dbReference>
<dbReference type="Pfam" id="PF00046">
    <property type="entry name" value="Homeodomain"/>
    <property type="match status" value="1"/>
</dbReference>
<dbReference type="InterPro" id="IPR001356">
    <property type="entry name" value="HD"/>
</dbReference>
<proteinExistence type="predicted"/>
<dbReference type="OrthoDB" id="6159439at2759"/>
<dbReference type="GO" id="GO:0003677">
    <property type="term" value="F:DNA binding"/>
    <property type="evidence" value="ECO:0007669"/>
    <property type="project" value="UniProtKB-UniRule"/>
</dbReference>
<dbReference type="PANTHER" id="PTHR46770">
    <property type="entry name" value="HOMEOBOX PROTEIN ORTHOPEDIA"/>
    <property type="match status" value="1"/>
</dbReference>
<dbReference type="GO" id="GO:0030182">
    <property type="term" value="P:neuron differentiation"/>
    <property type="evidence" value="ECO:0007669"/>
    <property type="project" value="TreeGrafter"/>
</dbReference>
<dbReference type="GO" id="GO:0005634">
    <property type="term" value="C:nucleus"/>
    <property type="evidence" value="ECO:0007669"/>
    <property type="project" value="UniProtKB-SubCell"/>
</dbReference>
<name>A0A6A4VWA7_AMPAM</name>
<dbReference type="PANTHER" id="PTHR46770:SF1">
    <property type="entry name" value="HOMEOBOX PROTEIN ORTHOPEDIA"/>
    <property type="match status" value="1"/>
</dbReference>
<evidence type="ECO:0000256" key="1">
    <source>
        <dbReference type="ARBA" id="ARBA00004123"/>
    </source>
</evidence>
<dbReference type="InterPro" id="IPR051895">
    <property type="entry name" value="OTP_Homeobox"/>
</dbReference>
<dbReference type="Gene3D" id="1.10.10.60">
    <property type="entry name" value="Homeodomain-like"/>
    <property type="match status" value="1"/>
</dbReference>
<keyword evidence="6" id="KW-1185">Reference proteome</keyword>
<evidence type="ECO:0000313" key="6">
    <source>
        <dbReference type="Proteomes" id="UP000440578"/>
    </source>
</evidence>
<feature type="domain" description="Homeobox" evidence="4">
    <location>
        <begin position="49"/>
        <end position="97"/>
    </location>
</feature>
<feature type="DNA-binding region" description="Homeobox" evidence="2">
    <location>
        <begin position="51"/>
        <end position="98"/>
    </location>
</feature>